<dbReference type="RefSeq" id="WP_228393214.1">
    <property type="nucleotide sequence ID" value="NZ_WIVV01000475.1"/>
</dbReference>
<gene>
    <name evidence="2" type="ORF">GHO28_28100</name>
</gene>
<dbReference type="Proteomes" id="UP000466863">
    <property type="component" value="Unassembled WGS sequence"/>
</dbReference>
<evidence type="ECO:0000259" key="1">
    <source>
        <dbReference type="Pfam" id="PF18847"/>
    </source>
</evidence>
<dbReference type="Pfam" id="PF18847">
    <property type="entry name" value="LPD29"/>
    <property type="match status" value="1"/>
</dbReference>
<protein>
    <recommendedName>
        <fullName evidence="1">Large polyvalent protein associated domain-containing protein</fullName>
    </recommendedName>
</protein>
<comment type="caution">
    <text evidence="2">The sequence shown here is derived from an EMBL/GenBank/DDBJ whole genome shotgun (WGS) entry which is preliminary data.</text>
</comment>
<organism evidence="2 3">
    <name type="scientific">Pseudomonas helleri</name>
    <dbReference type="NCBI Taxonomy" id="1608996"/>
    <lineage>
        <taxon>Bacteria</taxon>
        <taxon>Pseudomonadati</taxon>
        <taxon>Pseudomonadota</taxon>
        <taxon>Gammaproteobacteria</taxon>
        <taxon>Pseudomonadales</taxon>
        <taxon>Pseudomonadaceae</taxon>
        <taxon>Pseudomonas</taxon>
    </lineage>
</organism>
<name>A0A6I1WZ58_9PSED</name>
<accession>A0A6I1WZ58</accession>
<evidence type="ECO:0000313" key="2">
    <source>
        <dbReference type="EMBL" id="MQU46316.1"/>
    </source>
</evidence>
<reference evidence="2 3" key="1">
    <citation type="submission" date="2019-10" db="EMBL/GenBank/DDBJ databases">
        <title>Evaluation of single-gene subtyping targets for Pseudomonas.</title>
        <authorList>
            <person name="Reichler S.J."/>
            <person name="Orsi R.H."/>
            <person name="Wiedmann M."/>
            <person name="Martin N.H."/>
            <person name="Murphy S.I."/>
        </authorList>
    </citation>
    <scope>NUCLEOTIDE SEQUENCE [LARGE SCALE GENOMIC DNA]</scope>
    <source>
        <strain evidence="2 3">FSL R10-1876</strain>
    </source>
</reference>
<dbReference type="InterPro" id="IPR041311">
    <property type="entry name" value="LPD29"/>
</dbReference>
<proteinExistence type="predicted"/>
<evidence type="ECO:0000313" key="3">
    <source>
        <dbReference type="Proteomes" id="UP000466863"/>
    </source>
</evidence>
<sequence>MTTTAYIPTKDVAALIRQRLDAHFADVKFSVRTHQYAGGSHVNVSWHDGPATWQVDAVIGHFCGTTFDGMDDS</sequence>
<dbReference type="AlphaFoldDB" id="A0A6I1WZ58"/>
<feature type="non-terminal residue" evidence="2">
    <location>
        <position position="73"/>
    </location>
</feature>
<dbReference type="EMBL" id="WIVV01000475">
    <property type="protein sequence ID" value="MQU46316.1"/>
    <property type="molecule type" value="Genomic_DNA"/>
</dbReference>
<feature type="domain" description="Large polyvalent protein associated" evidence="1">
    <location>
        <begin position="7"/>
        <end position="73"/>
    </location>
</feature>